<gene>
    <name evidence="6" type="ORF">OE88DRAFT_1325112</name>
</gene>
<keyword evidence="7" id="KW-1185">Reference proteome</keyword>
<keyword evidence="3 6" id="KW-0418">Kinase</keyword>
<dbReference type="InterPro" id="IPR000719">
    <property type="entry name" value="Prot_kinase_dom"/>
</dbReference>
<keyword evidence="2" id="KW-0547">Nucleotide-binding</keyword>
<dbReference type="InterPro" id="IPR008266">
    <property type="entry name" value="Tyr_kinase_AS"/>
</dbReference>
<dbReference type="InterPro" id="IPR051681">
    <property type="entry name" value="Ser/Thr_Kinases-Pseudokinases"/>
</dbReference>
<keyword evidence="1" id="KW-0808">Transferase</keyword>
<dbReference type="Pfam" id="PF07714">
    <property type="entry name" value="PK_Tyr_Ser-Thr"/>
    <property type="match status" value="1"/>
</dbReference>
<evidence type="ECO:0000313" key="7">
    <source>
        <dbReference type="Proteomes" id="UP000305948"/>
    </source>
</evidence>
<dbReference type="Gene3D" id="1.10.510.10">
    <property type="entry name" value="Transferase(Phosphotransferase) domain 1"/>
    <property type="match status" value="1"/>
</dbReference>
<dbReference type="OrthoDB" id="346907at2759"/>
<evidence type="ECO:0000256" key="1">
    <source>
        <dbReference type="ARBA" id="ARBA00022679"/>
    </source>
</evidence>
<evidence type="ECO:0000259" key="5">
    <source>
        <dbReference type="PROSITE" id="PS50011"/>
    </source>
</evidence>
<sequence length="292" mass="32503">MKEVGQHFDIYPPQIMIQGADIDPNPCGDGGFAVVYKGLYQGKAVAGKRPKADGPTFAEPHRMAKMFRREVAIWCLLEHPYIQPFIGAHALEGVSAVQAVSPWCERGSIKASEHVKTLSQAHVNRWIFEIAQGLKYLHSCGIIHGDLRGDNILISDDGKAQITDFGLVLYTETVGKVIGTTSKELQTAGARSWMAPEILDPENIDKFRRTKPTDIYAFACTIWELYMEGAKPWPGRFYPTGYNEVMKSKRPSRPSAMSDGLWNIVERCWAQDPAARPHIDAVITSLSSARIM</sequence>
<feature type="domain" description="Protein kinase" evidence="5">
    <location>
        <begin position="21"/>
        <end position="291"/>
    </location>
</feature>
<accession>A0A5C3N854</accession>
<dbReference type="PIRSF" id="PIRSF000654">
    <property type="entry name" value="Integrin-linked_kinase"/>
    <property type="match status" value="1"/>
</dbReference>
<dbReference type="SUPFAM" id="SSF56112">
    <property type="entry name" value="Protein kinase-like (PK-like)"/>
    <property type="match status" value="1"/>
</dbReference>
<dbReference type="PANTHER" id="PTHR44329:SF288">
    <property type="entry name" value="MITOGEN-ACTIVATED PROTEIN KINASE KINASE KINASE 20"/>
    <property type="match status" value="1"/>
</dbReference>
<dbReference type="GO" id="GO:0004674">
    <property type="term" value="F:protein serine/threonine kinase activity"/>
    <property type="evidence" value="ECO:0007669"/>
    <property type="project" value="TreeGrafter"/>
</dbReference>
<evidence type="ECO:0000313" key="6">
    <source>
        <dbReference type="EMBL" id="TFK52977.1"/>
    </source>
</evidence>
<dbReference type="Gene3D" id="3.30.200.20">
    <property type="entry name" value="Phosphorylase Kinase, domain 1"/>
    <property type="match status" value="1"/>
</dbReference>
<dbReference type="PANTHER" id="PTHR44329">
    <property type="entry name" value="SERINE/THREONINE-PROTEIN KINASE TNNI3K-RELATED"/>
    <property type="match status" value="1"/>
</dbReference>
<evidence type="ECO:0000256" key="3">
    <source>
        <dbReference type="ARBA" id="ARBA00022777"/>
    </source>
</evidence>
<dbReference type="STRING" id="5364.A0A5C3N854"/>
<keyword evidence="4" id="KW-0067">ATP-binding</keyword>
<dbReference type="PROSITE" id="PS00109">
    <property type="entry name" value="PROTEIN_KINASE_TYR"/>
    <property type="match status" value="1"/>
</dbReference>
<dbReference type="EMBL" id="ML213508">
    <property type="protein sequence ID" value="TFK52977.1"/>
    <property type="molecule type" value="Genomic_DNA"/>
</dbReference>
<proteinExistence type="predicted"/>
<dbReference type="InterPro" id="IPR011009">
    <property type="entry name" value="Kinase-like_dom_sf"/>
</dbReference>
<dbReference type="GO" id="GO:0005524">
    <property type="term" value="F:ATP binding"/>
    <property type="evidence" value="ECO:0007669"/>
    <property type="project" value="UniProtKB-KW"/>
</dbReference>
<reference evidence="6 7" key="1">
    <citation type="journal article" date="2019" name="Nat. Ecol. Evol.">
        <title>Megaphylogeny resolves global patterns of mushroom evolution.</title>
        <authorList>
            <person name="Varga T."/>
            <person name="Krizsan K."/>
            <person name="Foldi C."/>
            <person name="Dima B."/>
            <person name="Sanchez-Garcia M."/>
            <person name="Sanchez-Ramirez S."/>
            <person name="Szollosi G.J."/>
            <person name="Szarkandi J.G."/>
            <person name="Papp V."/>
            <person name="Albert L."/>
            <person name="Andreopoulos W."/>
            <person name="Angelini C."/>
            <person name="Antonin V."/>
            <person name="Barry K.W."/>
            <person name="Bougher N.L."/>
            <person name="Buchanan P."/>
            <person name="Buyck B."/>
            <person name="Bense V."/>
            <person name="Catcheside P."/>
            <person name="Chovatia M."/>
            <person name="Cooper J."/>
            <person name="Damon W."/>
            <person name="Desjardin D."/>
            <person name="Finy P."/>
            <person name="Geml J."/>
            <person name="Haridas S."/>
            <person name="Hughes K."/>
            <person name="Justo A."/>
            <person name="Karasinski D."/>
            <person name="Kautmanova I."/>
            <person name="Kiss B."/>
            <person name="Kocsube S."/>
            <person name="Kotiranta H."/>
            <person name="LaButti K.M."/>
            <person name="Lechner B.E."/>
            <person name="Liimatainen K."/>
            <person name="Lipzen A."/>
            <person name="Lukacs Z."/>
            <person name="Mihaltcheva S."/>
            <person name="Morgado L.N."/>
            <person name="Niskanen T."/>
            <person name="Noordeloos M.E."/>
            <person name="Ohm R.A."/>
            <person name="Ortiz-Santana B."/>
            <person name="Ovrebo C."/>
            <person name="Racz N."/>
            <person name="Riley R."/>
            <person name="Savchenko A."/>
            <person name="Shiryaev A."/>
            <person name="Soop K."/>
            <person name="Spirin V."/>
            <person name="Szebenyi C."/>
            <person name="Tomsovsky M."/>
            <person name="Tulloss R.E."/>
            <person name="Uehling J."/>
            <person name="Grigoriev I.V."/>
            <person name="Vagvolgyi C."/>
            <person name="Papp T."/>
            <person name="Martin F.M."/>
            <person name="Miettinen O."/>
            <person name="Hibbett D.S."/>
            <person name="Nagy L.G."/>
        </authorList>
    </citation>
    <scope>NUCLEOTIDE SEQUENCE [LARGE SCALE GENOMIC DNA]</scope>
    <source>
        <strain evidence="6 7">OMC1185</strain>
    </source>
</reference>
<dbReference type="Proteomes" id="UP000305948">
    <property type="component" value="Unassembled WGS sequence"/>
</dbReference>
<organism evidence="6 7">
    <name type="scientific">Heliocybe sulcata</name>
    <dbReference type="NCBI Taxonomy" id="5364"/>
    <lineage>
        <taxon>Eukaryota</taxon>
        <taxon>Fungi</taxon>
        <taxon>Dikarya</taxon>
        <taxon>Basidiomycota</taxon>
        <taxon>Agaricomycotina</taxon>
        <taxon>Agaricomycetes</taxon>
        <taxon>Gloeophyllales</taxon>
        <taxon>Gloeophyllaceae</taxon>
        <taxon>Heliocybe</taxon>
    </lineage>
</organism>
<dbReference type="PROSITE" id="PS50011">
    <property type="entry name" value="PROTEIN_KINASE_DOM"/>
    <property type="match status" value="1"/>
</dbReference>
<evidence type="ECO:0000256" key="2">
    <source>
        <dbReference type="ARBA" id="ARBA00022741"/>
    </source>
</evidence>
<dbReference type="AlphaFoldDB" id="A0A5C3N854"/>
<protein>
    <submittedName>
        <fullName evidence="6">Kinase-like protein</fullName>
    </submittedName>
</protein>
<dbReference type="InterPro" id="IPR001245">
    <property type="entry name" value="Ser-Thr/Tyr_kinase_cat_dom"/>
</dbReference>
<name>A0A5C3N854_9AGAM</name>
<evidence type="ECO:0000256" key="4">
    <source>
        <dbReference type="ARBA" id="ARBA00022840"/>
    </source>
</evidence>